<gene>
    <name evidence="3" type="ORF">ED733_001264</name>
    <name evidence="2" type="ORF">NOR_01168</name>
</gene>
<reference evidence="2 4" key="1">
    <citation type="journal article" date="2016" name="Genome Biol. Evol.">
        <title>Divergent and convergent evolution of fungal pathogenicity.</title>
        <authorList>
            <person name="Shang Y."/>
            <person name="Xiao G."/>
            <person name="Zheng P."/>
            <person name="Cen K."/>
            <person name="Zhan S."/>
            <person name="Wang C."/>
        </authorList>
    </citation>
    <scope>NUCLEOTIDE SEQUENCE [LARGE SCALE GENOMIC DNA]</scope>
    <source>
        <strain evidence="2 4">RCEF 4871</strain>
    </source>
</reference>
<evidence type="ECO:0000313" key="4">
    <source>
        <dbReference type="Proteomes" id="UP000243498"/>
    </source>
</evidence>
<dbReference type="OMA" id="AYPKIAQ"/>
<evidence type="ECO:0000313" key="2">
    <source>
        <dbReference type="EMBL" id="OAA49245.1"/>
    </source>
</evidence>
<dbReference type="OrthoDB" id="10039566at2759"/>
<dbReference type="Pfam" id="PF12505">
    <property type="entry name" value="DUF3712"/>
    <property type="match status" value="1"/>
</dbReference>
<dbReference type="EMBL" id="SBHS01000002">
    <property type="protein sequence ID" value="TWU77811.1"/>
    <property type="molecule type" value="Genomic_DNA"/>
</dbReference>
<keyword evidence="4" id="KW-1185">Reference proteome</keyword>
<sequence length="343" mass="37507">MSDKHEVTQTENGPVRGGKKAALKNHCKRFWWLHLIIFLCVTAAVICIVIFVGVKNIAQAKINDADLRIQGVSILNTEPNKFTMQINSTISTDGTVKADIDPFVGNLTLRDVPGARPFVQLNFPKTNANKFQTVNVSQEVEITDMDAFVEFNKAFFQNETIRVSIHGKTKVQPAGLSKKYDVDFYKVITFPGLNKLNGTSLSDMKIKIGTAEDGIPNFNATATITNPSYYTLDIGNATFNNYADNQLLGNLTINNLLLQPGQNVVPVSAILDQTVIISAATKKPYCETGKITIQLQGTHVKQGNDEITWLVDALSSANQTVELSLADTFKAAGLDDFKASCSS</sequence>
<comment type="caution">
    <text evidence="2">The sequence shown here is derived from an EMBL/GenBank/DDBJ whole genome shotgun (WGS) entry which is preliminary data.</text>
</comment>
<accession>A0A167IN13</accession>
<evidence type="ECO:0000313" key="3">
    <source>
        <dbReference type="EMBL" id="TWU77811.1"/>
    </source>
</evidence>
<dbReference type="InterPro" id="IPR046368">
    <property type="entry name" value="Tag1"/>
</dbReference>
<proteinExistence type="predicted"/>
<dbReference type="Proteomes" id="UP000317257">
    <property type="component" value="Unassembled WGS sequence"/>
</dbReference>
<keyword evidence="1" id="KW-0812">Transmembrane</keyword>
<protein>
    <submittedName>
        <fullName evidence="2">Uncharacterized protein</fullName>
    </submittedName>
</protein>
<dbReference type="STRING" id="1081105.A0A167IN13"/>
<name>A0A167IN13_METRR</name>
<evidence type="ECO:0000313" key="5">
    <source>
        <dbReference type="Proteomes" id="UP000317257"/>
    </source>
</evidence>
<reference evidence="3" key="3">
    <citation type="journal article" date="2019" name="Microbiol. Resour. Announc.">
        <title>Genome Sequence of Metarhizium rileyi, a Microbial Control Agent for Lepidoptera.</title>
        <authorList>
            <person name="Binneck E."/>
            <person name="Lastra C.C.L."/>
            <person name="Sosa-Gomez D.R."/>
        </authorList>
    </citation>
    <scope>NUCLEOTIDE SEQUENCE</scope>
    <source>
        <strain evidence="3">Cep018-CH2</strain>
    </source>
</reference>
<dbReference type="Proteomes" id="UP000243498">
    <property type="component" value="Unassembled WGS sequence"/>
</dbReference>
<dbReference type="PANTHER" id="PTHR35895:SF1">
    <property type="entry name" value="LIPID-BINDING SERUM GLYCOPROTEIN C-TERMINAL DOMAIN-CONTAINING PROTEIN"/>
    <property type="match status" value="1"/>
</dbReference>
<evidence type="ECO:0000256" key="1">
    <source>
        <dbReference type="SAM" id="Phobius"/>
    </source>
</evidence>
<dbReference type="InterPro" id="IPR022185">
    <property type="entry name" value="DUF3712"/>
</dbReference>
<dbReference type="EMBL" id="AZHC01000003">
    <property type="protein sequence ID" value="OAA49245.1"/>
    <property type="molecule type" value="Genomic_DNA"/>
</dbReference>
<organism evidence="2 4">
    <name type="scientific">Metarhizium rileyi (strain RCEF 4871)</name>
    <name type="common">Nomuraea rileyi</name>
    <dbReference type="NCBI Taxonomy" id="1649241"/>
    <lineage>
        <taxon>Eukaryota</taxon>
        <taxon>Fungi</taxon>
        <taxon>Dikarya</taxon>
        <taxon>Ascomycota</taxon>
        <taxon>Pezizomycotina</taxon>
        <taxon>Sordariomycetes</taxon>
        <taxon>Hypocreomycetidae</taxon>
        <taxon>Hypocreales</taxon>
        <taxon>Clavicipitaceae</taxon>
        <taxon>Metarhizium</taxon>
    </lineage>
</organism>
<reference evidence="5" key="2">
    <citation type="submission" date="2018-12" db="EMBL/GenBank/DDBJ databases">
        <title>The complete genome of Metarhizium rileyi, a key fungal pathogen of Lepidoptera.</title>
        <authorList>
            <person name="Binneck E."/>
            <person name="Lastra C.C.L."/>
            <person name="Sosa-Gomez D.R."/>
        </authorList>
    </citation>
    <scope>NUCLEOTIDE SEQUENCE [LARGE SCALE GENOMIC DNA]</scope>
    <source>
        <strain evidence="5">Cep018-CH2</strain>
    </source>
</reference>
<dbReference type="AlphaFoldDB" id="A0A167IN13"/>
<accession>A0A5C6GMU4</accession>
<dbReference type="GO" id="GO:0000329">
    <property type="term" value="C:fungal-type vacuole membrane"/>
    <property type="evidence" value="ECO:0007669"/>
    <property type="project" value="InterPro"/>
</dbReference>
<feature type="transmembrane region" description="Helical" evidence="1">
    <location>
        <begin position="30"/>
        <end position="54"/>
    </location>
</feature>
<keyword evidence="1" id="KW-1133">Transmembrane helix</keyword>
<dbReference type="PANTHER" id="PTHR35895">
    <property type="entry name" value="CHROMOSOME 16, WHOLE GENOME SHOTGUN SEQUENCE"/>
    <property type="match status" value="1"/>
</dbReference>
<keyword evidence="1" id="KW-0472">Membrane</keyword>